<comment type="caution">
    <text evidence="8">The sequence shown here is derived from an EMBL/GenBank/DDBJ whole genome shotgun (WGS) entry which is preliminary data.</text>
</comment>
<dbReference type="PANTHER" id="PTHR30600">
    <property type="entry name" value="CYTOCHROME C PEROXIDASE-RELATED"/>
    <property type="match status" value="1"/>
</dbReference>
<protein>
    <submittedName>
        <fullName evidence="8">Di-heme enzyme</fullName>
    </submittedName>
</protein>
<keyword evidence="9" id="KW-1185">Reference proteome</keyword>
<accession>A0ABQ6VUA4</accession>
<dbReference type="PROSITE" id="PS51257">
    <property type="entry name" value="PROKAR_LIPOPROTEIN"/>
    <property type="match status" value="1"/>
</dbReference>
<dbReference type="PANTHER" id="PTHR30600:SF14">
    <property type="entry name" value="CYTOCHROME C PEROXIDASE"/>
    <property type="match status" value="1"/>
</dbReference>
<keyword evidence="4" id="KW-0560">Oxidoreductase</keyword>
<dbReference type="InterPro" id="IPR004852">
    <property type="entry name" value="Di-haem_cyt_c_peroxidsae"/>
</dbReference>
<evidence type="ECO:0000313" key="9">
    <source>
        <dbReference type="Proteomes" id="UP000427842"/>
    </source>
</evidence>
<evidence type="ECO:0000256" key="6">
    <source>
        <dbReference type="PROSITE-ProRule" id="PRU00433"/>
    </source>
</evidence>
<evidence type="ECO:0000256" key="5">
    <source>
        <dbReference type="ARBA" id="ARBA00023004"/>
    </source>
</evidence>
<evidence type="ECO:0000256" key="3">
    <source>
        <dbReference type="ARBA" id="ARBA00022723"/>
    </source>
</evidence>
<dbReference type="InterPro" id="IPR036909">
    <property type="entry name" value="Cyt_c-like_dom_sf"/>
</dbReference>
<dbReference type="PROSITE" id="PS51007">
    <property type="entry name" value="CYTC"/>
    <property type="match status" value="1"/>
</dbReference>
<comment type="subcellular location">
    <subcellularLocation>
        <location evidence="1">Cell envelope</location>
    </subcellularLocation>
</comment>
<proteinExistence type="predicted"/>
<name>A0ABQ6VUA4_9PROT</name>
<dbReference type="Gene3D" id="1.10.760.10">
    <property type="entry name" value="Cytochrome c-like domain"/>
    <property type="match status" value="2"/>
</dbReference>
<reference evidence="8 9" key="1">
    <citation type="submission" date="2018-09" db="EMBL/GenBank/DDBJ databases">
        <title>Genome sequence and characterization of the bcs clusters for the production of nanocellulose from the low pH resistant strain Komagataeibacter medellinensis ID13488.</title>
        <authorList>
            <person name="Hernandez-Arriaga A.M."/>
            <person name="Del Cerro C."/>
            <person name="Urbina L."/>
            <person name="Eceiza A."/>
            <person name="Retegi A."/>
            <person name="Prieto M.A."/>
        </authorList>
    </citation>
    <scope>NUCLEOTIDE SEQUENCE [LARGE SCALE GENOMIC DNA]</scope>
    <source>
        <strain evidence="8 9">ID13488</strain>
    </source>
</reference>
<evidence type="ECO:0000256" key="1">
    <source>
        <dbReference type="ARBA" id="ARBA00004196"/>
    </source>
</evidence>
<dbReference type="InterPro" id="IPR009056">
    <property type="entry name" value="Cyt_c-like_dom"/>
</dbReference>
<feature type="domain" description="Cytochrome c" evidence="7">
    <location>
        <begin position="260"/>
        <end position="408"/>
    </location>
</feature>
<keyword evidence="5 6" id="KW-0408">Iron</keyword>
<dbReference type="Proteomes" id="UP000427842">
    <property type="component" value="Unassembled WGS sequence"/>
</dbReference>
<evidence type="ECO:0000259" key="7">
    <source>
        <dbReference type="PROSITE" id="PS51007"/>
    </source>
</evidence>
<dbReference type="NCBIfam" id="TIGR04039">
    <property type="entry name" value="MXAN_0977_Heme2"/>
    <property type="match status" value="1"/>
</dbReference>
<evidence type="ECO:0000313" key="8">
    <source>
        <dbReference type="EMBL" id="KAB8123776.1"/>
    </source>
</evidence>
<sequence length="440" mass="47693">MSAPTRLIVRQVACLDRTTRIAQVCSVSSACHSDQRPLRRLSRYFGVDKMRTLFRKVLQMALLGGGALLLSAATRPTTWHWDIPSWAPAPVVPSDNPMRAEKVALGRRLFYDKRLSENGTLACASCHLQKLGFASGVPTHVGAHGEPGLRTPMPLANVAYLPSYTWANPQLTTLEKQMLIPMFSDQPVELGMGGQEKALFARLSDDPCYARLFRVAFPEAKGAITLSTVTKAIASFERTLLSFDSPYDHSLHGDKTALSPAAQRGEALFFGEKLECSHCHNGLNLTDNIRAANMPFPETGFHNTGLYNEDGKGAYPASDHGLRTVTGNAEDEGKFRTESLRNVALTGPYMHDGSIATLHDVLAAHYSKGGRSATGPHGENPLRDQFIEPFDISEAEIADVIAFLNSLTDQSFLTNPAFSDPGKTCPLALPSASPSGKGAQ</sequence>
<dbReference type="EMBL" id="QYAZ01000001">
    <property type="protein sequence ID" value="KAB8123776.1"/>
    <property type="molecule type" value="Genomic_DNA"/>
</dbReference>
<dbReference type="Pfam" id="PF03150">
    <property type="entry name" value="CCP_MauG"/>
    <property type="match status" value="1"/>
</dbReference>
<keyword evidence="2 6" id="KW-0349">Heme</keyword>
<evidence type="ECO:0000256" key="4">
    <source>
        <dbReference type="ARBA" id="ARBA00023002"/>
    </source>
</evidence>
<dbReference type="InterPro" id="IPR023929">
    <property type="entry name" value="MbnH-like"/>
</dbReference>
<dbReference type="SUPFAM" id="SSF46626">
    <property type="entry name" value="Cytochrome c"/>
    <property type="match status" value="2"/>
</dbReference>
<gene>
    <name evidence="8" type="ORF">D3W54_05655</name>
</gene>
<evidence type="ECO:0000256" key="2">
    <source>
        <dbReference type="ARBA" id="ARBA00022617"/>
    </source>
</evidence>
<organism evidence="8 9">
    <name type="scientific">Komagataeibacter medellinensis</name>
    <dbReference type="NCBI Taxonomy" id="1177712"/>
    <lineage>
        <taxon>Bacteria</taxon>
        <taxon>Pseudomonadati</taxon>
        <taxon>Pseudomonadota</taxon>
        <taxon>Alphaproteobacteria</taxon>
        <taxon>Acetobacterales</taxon>
        <taxon>Acetobacteraceae</taxon>
        <taxon>Komagataeibacter</taxon>
    </lineage>
</organism>
<dbReference type="InterPro" id="IPR051395">
    <property type="entry name" value="Cytochrome_c_Peroxidase/MauG"/>
</dbReference>
<keyword evidence="3 6" id="KW-0479">Metal-binding</keyword>